<gene>
    <name evidence="1" type="ORF">BDR25DRAFT_358117</name>
</gene>
<dbReference type="EMBL" id="MU003518">
    <property type="protein sequence ID" value="KAF2467848.1"/>
    <property type="molecule type" value="Genomic_DNA"/>
</dbReference>
<protein>
    <submittedName>
        <fullName evidence="1">Uncharacterized protein</fullName>
    </submittedName>
</protein>
<organism evidence="1 2">
    <name type="scientific">Lindgomyces ingoldianus</name>
    <dbReference type="NCBI Taxonomy" id="673940"/>
    <lineage>
        <taxon>Eukaryota</taxon>
        <taxon>Fungi</taxon>
        <taxon>Dikarya</taxon>
        <taxon>Ascomycota</taxon>
        <taxon>Pezizomycotina</taxon>
        <taxon>Dothideomycetes</taxon>
        <taxon>Pleosporomycetidae</taxon>
        <taxon>Pleosporales</taxon>
        <taxon>Lindgomycetaceae</taxon>
        <taxon>Lindgomyces</taxon>
    </lineage>
</organism>
<comment type="caution">
    <text evidence="1">The sequence shown here is derived from an EMBL/GenBank/DDBJ whole genome shotgun (WGS) entry which is preliminary data.</text>
</comment>
<reference evidence="1" key="1">
    <citation type="journal article" date="2020" name="Stud. Mycol.">
        <title>101 Dothideomycetes genomes: a test case for predicting lifestyles and emergence of pathogens.</title>
        <authorList>
            <person name="Haridas S."/>
            <person name="Albert R."/>
            <person name="Binder M."/>
            <person name="Bloem J."/>
            <person name="Labutti K."/>
            <person name="Salamov A."/>
            <person name="Andreopoulos B."/>
            <person name="Baker S."/>
            <person name="Barry K."/>
            <person name="Bills G."/>
            <person name="Bluhm B."/>
            <person name="Cannon C."/>
            <person name="Castanera R."/>
            <person name="Culley D."/>
            <person name="Daum C."/>
            <person name="Ezra D."/>
            <person name="Gonzalez J."/>
            <person name="Henrissat B."/>
            <person name="Kuo A."/>
            <person name="Liang C."/>
            <person name="Lipzen A."/>
            <person name="Lutzoni F."/>
            <person name="Magnuson J."/>
            <person name="Mondo S."/>
            <person name="Nolan M."/>
            <person name="Ohm R."/>
            <person name="Pangilinan J."/>
            <person name="Park H.-J."/>
            <person name="Ramirez L."/>
            <person name="Alfaro M."/>
            <person name="Sun H."/>
            <person name="Tritt A."/>
            <person name="Yoshinaga Y."/>
            <person name="Zwiers L.-H."/>
            <person name="Turgeon B."/>
            <person name="Goodwin S."/>
            <person name="Spatafora J."/>
            <person name="Crous P."/>
            <person name="Grigoriev I."/>
        </authorList>
    </citation>
    <scope>NUCLEOTIDE SEQUENCE</scope>
    <source>
        <strain evidence="1">ATCC 200398</strain>
    </source>
</reference>
<accession>A0ACB6QLI2</accession>
<keyword evidence="2" id="KW-1185">Reference proteome</keyword>
<evidence type="ECO:0000313" key="1">
    <source>
        <dbReference type="EMBL" id="KAF2467848.1"/>
    </source>
</evidence>
<evidence type="ECO:0000313" key="2">
    <source>
        <dbReference type="Proteomes" id="UP000799755"/>
    </source>
</evidence>
<dbReference type="Proteomes" id="UP000799755">
    <property type="component" value="Unassembled WGS sequence"/>
</dbReference>
<sequence length="371" mass="41766">MEATNEASRRKENPINTPSAEISPTHISTRNLAELITEARNLHDTTGIHIDKRQSHHTLYRKYQGSYKMISKTFVTVSRSTNYESLFGVLIALNRICRAKGKPPLFRRREAAKELLRNSSRCSRTNFQAQSLASDIKSVQEEFDRLEGMKNYGQKYPLAYSTGKISNLSRTPLVLRVEIELLTTARGYKTIFLTLMVEFIDLQQHGRHVSVDAAPSASDTSQIMKASSIREALARVLNRRYRSISNTQDLIRAQLCRTSRLHTAVQHVLCSEAQQDARILRPEVICSSKIRAISTTSFSRCMTTYKIAVPKHSSYYSHLAKHYFHTIVGCVGCVVTRWPDASADASAPYNTFNAVPHVSGASHSFTLLLSL</sequence>
<name>A0ACB6QLI2_9PLEO</name>
<proteinExistence type="predicted"/>